<dbReference type="GO" id="GO:0007165">
    <property type="term" value="P:signal transduction"/>
    <property type="evidence" value="ECO:0007669"/>
    <property type="project" value="UniProtKB-KW"/>
</dbReference>
<dbReference type="PANTHER" id="PTHR43531:SF11">
    <property type="entry name" value="METHYL-ACCEPTING CHEMOTAXIS PROTEIN 3"/>
    <property type="match status" value="1"/>
</dbReference>
<reference evidence="8" key="1">
    <citation type="submission" date="2016-11" db="EMBL/GenBank/DDBJ databases">
        <authorList>
            <person name="Varghese N."/>
            <person name="Submissions S."/>
        </authorList>
    </citation>
    <scope>NUCLEOTIDE SEQUENCE [LARGE SCALE GENOMIC DNA]</scope>
    <source>
        <strain evidence="8">DSM 22212</strain>
    </source>
</reference>
<dbReference type="PANTHER" id="PTHR43531">
    <property type="entry name" value="PROTEIN ICFG"/>
    <property type="match status" value="1"/>
</dbReference>
<evidence type="ECO:0000313" key="7">
    <source>
        <dbReference type="EMBL" id="SHK12802.1"/>
    </source>
</evidence>
<accession>A0A1M6PY17</accession>
<comment type="similarity">
    <text evidence="2">Belongs to the methyl-accepting chemotaxis (MCP) protein family.</text>
</comment>
<keyword evidence="4" id="KW-0175">Coiled coil</keyword>
<dbReference type="InterPro" id="IPR004089">
    <property type="entry name" value="MCPsignal_dom"/>
</dbReference>
<dbReference type="EMBL" id="FRAU01000001">
    <property type="protein sequence ID" value="SHK12802.1"/>
    <property type="molecule type" value="Genomic_DNA"/>
</dbReference>
<keyword evidence="5" id="KW-0472">Membrane</keyword>
<dbReference type="STRING" id="633813.SAMN04488087_0379"/>
<evidence type="ECO:0000256" key="3">
    <source>
        <dbReference type="PROSITE-ProRule" id="PRU00284"/>
    </source>
</evidence>
<evidence type="ECO:0000256" key="2">
    <source>
        <dbReference type="ARBA" id="ARBA00029447"/>
    </source>
</evidence>
<dbReference type="OrthoDB" id="1116992at2"/>
<dbReference type="SUPFAM" id="SSF58104">
    <property type="entry name" value="Methyl-accepting chemotaxis protein (MCP) signaling domain"/>
    <property type="match status" value="1"/>
</dbReference>
<dbReference type="GO" id="GO:0006935">
    <property type="term" value="P:chemotaxis"/>
    <property type="evidence" value="ECO:0007669"/>
    <property type="project" value="UniProtKB-KW"/>
</dbReference>
<dbReference type="Gene3D" id="1.10.287.950">
    <property type="entry name" value="Methyl-accepting chemotaxis protein"/>
    <property type="match status" value="1"/>
</dbReference>
<evidence type="ECO:0000256" key="1">
    <source>
        <dbReference type="ARBA" id="ARBA00022500"/>
    </source>
</evidence>
<feature type="domain" description="Methyl-accepting transducer" evidence="6">
    <location>
        <begin position="155"/>
        <end position="359"/>
    </location>
</feature>
<feature type="coiled-coil region" evidence="4">
    <location>
        <begin position="70"/>
        <end position="111"/>
    </location>
</feature>
<evidence type="ECO:0000256" key="5">
    <source>
        <dbReference type="SAM" id="Phobius"/>
    </source>
</evidence>
<organism evidence="7 8">
    <name type="scientific">Rhodothermus profundi</name>
    <dbReference type="NCBI Taxonomy" id="633813"/>
    <lineage>
        <taxon>Bacteria</taxon>
        <taxon>Pseudomonadati</taxon>
        <taxon>Rhodothermota</taxon>
        <taxon>Rhodothermia</taxon>
        <taxon>Rhodothermales</taxon>
        <taxon>Rhodothermaceae</taxon>
        <taxon>Rhodothermus</taxon>
    </lineage>
</organism>
<dbReference type="GO" id="GO:0004888">
    <property type="term" value="F:transmembrane signaling receptor activity"/>
    <property type="evidence" value="ECO:0007669"/>
    <property type="project" value="TreeGrafter"/>
</dbReference>
<feature type="transmembrane region" description="Helical" evidence="5">
    <location>
        <begin position="12"/>
        <end position="34"/>
    </location>
</feature>
<keyword evidence="3" id="KW-0807">Transducer</keyword>
<feature type="coiled-coil region" evidence="4">
    <location>
        <begin position="300"/>
        <end position="331"/>
    </location>
</feature>
<dbReference type="Pfam" id="PF00015">
    <property type="entry name" value="MCPsignal"/>
    <property type="match status" value="1"/>
</dbReference>
<dbReference type="AlphaFoldDB" id="A0A1M6PY17"/>
<keyword evidence="5" id="KW-0812">Transmembrane</keyword>
<dbReference type="GO" id="GO:0005886">
    <property type="term" value="C:plasma membrane"/>
    <property type="evidence" value="ECO:0007669"/>
    <property type="project" value="TreeGrafter"/>
</dbReference>
<evidence type="ECO:0000259" key="6">
    <source>
        <dbReference type="PROSITE" id="PS50111"/>
    </source>
</evidence>
<dbReference type="InterPro" id="IPR051310">
    <property type="entry name" value="MCP_chemotaxis"/>
</dbReference>
<keyword evidence="8" id="KW-1185">Reference proteome</keyword>
<dbReference type="Proteomes" id="UP000185812">
    <property type="component" value="Unassembled WGS sequence"/>
</dbReference>
<protein>
    <submittedName>
        <fullName evidence="7">Methyl-accepting chemotaxis protein (MCP) signalling domain-containing protein</fullName>
    </submittedName>
</protein>
<dbReference type="SMART" id="SM00283">
    <property type="entry name" value="MA"/>
    <property type="match status" value="1"/>
</dbReference>
<evidence type="ECO:0000313" key="8">
    <source>
        <dbReference type="Proteomes" id="UP000185812"/>
    </source>
</evidence>
<dbReference type="RefSeq" id="WP_072714253.1">
    <property type="nucleotide sequence ID" value="NZ_FRAU01000001.1"/>
</dbReference>
<feature type="coiled-coil region" evidence="4">
    <location>
        <begin position="145"/>
        <end position="194"/>
    </location>
</feature>
<sequence>MEELAGANGRALLVSSATGGLIGAAVGLGLNGIAGVLSDLLVAALAASVGSLLVRWQLLRALRAWAAHQKSQWQARQQQWEAERAALLAEREALRQRLQTLEAAARHLEEAAPEQCEASRTSDNDPQVALQQFWMQSWKRLQPYLQLLEDQLGHVQQETEQAALEIVSELQRLHEAAQLQIAQVQKLADSMERMVQNNTHQADSIRAAGQQMNDFVDQHQMRIEQSLQRIHSMASEVEQLDPLVDEMADIARRTNLLALNAAIEAARLGEEGKGFAVVADAVRQLAAQATALAERMGRQIQVVSERIQEEIEQIEAQLQREHDQLSQMRSLNTALNGCLEQIVEVTSDTVSQVSQLNDEMLSRSLADLLGRIQFQDVLRQKIDLVKEALEKLADFLEAAVHYQQHPDQPPPEILDPEELYQRYVSAGQRAVHQATMGRQKEDGEGTTRIELFL</sequence>
<proteinExistence type="inferred from homology"/>
<keyword evidence="5" id="KW-1133">Transmembrane helix</keyword>
<dbReference type="PROSITE" id="PS50111">
    <property type="entry name" value="CHEMOTAXIS_TRANSDUC_2"/>
    <property type="match status" value="1"/>
</dbReference>
<gene>
    <name evidence="7" type="ORF">SAMN04488087_0379</name>
</gene>
<keyword evidence="1" id="KW-0145">Chemotaxis</keyword>
<name>A0A1M6PY17_9BACT</name>
<evidence type="ECO:0000256" key="4">
    <source>
        <dbReference type="SAM" id="Coils"/>
    </source>
</evidence>